<dbReference type="OrthoDB" id="7869552at2759"/>
<evidence type="ECO:0000313" key="3">
    <source>
        <dbReference type="Proteomes" id="UP000515160"/>
    </source>
</evidence>
<feature type="region of interest" description="Disordered" evidence="2">
    <location>
        <begin position="422"/>
        <end position="441"/>
    </location>
</feature>
<keyword evidence="1" id="KW-0175">Coiled coil</keyword>
<dbReference type="AlphaFoldDB" id="A0A6P8WS53"/>
<evidence type="ECO:0000256" key="2">
    <source>
        <dbReference type="SAM" id="MobiDB-lite"/>
    </source>
</evidence>
<dbReference type="GeneID" id="117566748"/>
<proteinExistence type="predicted"/>
<dbReference type="RefSeq" id="XP_034102183.1">
    <property type="nucleotide sequence ID" value="XM_034246292.2"/>
</dbReference>
<sequence>MNRAFYLANSVYTRRPSLDVFQNDPFKIQSYNFHYAERPAYPMQHYQRPSPIPPEPTPFKTYFYNVKFNRNAESKLAAATPPAGSFIETRRRQFLQDFNRVAPPVTREIFPGPKTQTQERHRHPVASIPPVAANPHPLLRICCNREDYQAMRRGQSATTIRQSASASVTNLKAPAKQPSQSSVKLSPKRTASSCSGCTININITSIDSEVDVSKALKIKIEADNTDKCQVTMPRRCCSTKSFVIDKRLSKFSVLDSQKDVLLAKRLQLQSERERLEKLRQQELHKEQERARQREQERECLRQAERQRDHERLLQLEAEREFHRLRELERETQRRRELELAERRRKEAQAQRQPMRAMSMTERITKPVVMTSHLSTPASGERLPGMAPCYVRPSSEANRAERLEKSTGNLSRLQKICSRCPHSATPATTQAKAAPRTVERRSSGASNFNAIVHGGSSNTSLHNERKLLNLQVNGKPITSSVPIHTRINNLPIRITTSQPQDKNLRFSVNRVTAGQSQSNPNRSRAAAVGELPASPCNVSINVYADNPRTMRL</sequence>
<evidence type="ECO:0000313" key="4">
    <source>
        <dbReference type="RefSeq" id="XP_034102183.1"/>
    </source>
</evidence>
<accession>A0A6P8WS53</accession>
<dbReference type="Proteomes" id="UP000515160">
    <property type="component" value="Chromosome 3"/>
</dbReference>
<feature type="coiled-coil region" evidence="1">
    <location>
        <begin position="258"/>
        <end position="350"/>
    </location>
</feature>
<feature type="compositionally biased region" description="Low complexity" evidence="2">
    <location>
        <begin position="423"/>
        <end position="435"/>
    </location>
</feature>
<reference evidence="4" key="1">
    <citation type="submission" date="2025-08" db="UniProtKB">
        <authorList>
            <consortium name="RefSeq"/>
        </authorList>
    </citation>
    <scope>IDENTIFICATION</scope>
    <source>
        <strain evidence="4">15112-1751.03</strain>
        <tissue evidence="4">Whole Adult</tissue>
    </source>
</reference>
<name>A0A6P8WS53_DROAB</name>
<feature type="compositionally biased region" description="Polar residues" evidence="2">
    <location>
        <begin position="177"/>
        <end position="187"/>
    </location>
</feature>
<feature type="compositionally biased region" description="Polar residues" evidence="2">
    <location>
        <begin position="155"/>
        <end position="170"/>
    </location>
</feature>
<feature type="region of interest" description="Disordered" evidence="2">
    <location>
        <begin position="154"/>
        <end position="187"/>
    </location>
</feature>
<protein>
    <submittedName>
        <fullName evidence="4">Uncharacterized protein</fullName>
    </submittedName>
</protein>
<organism evidence="3 4">
    <name type="scientific">Drosophila albomicans</name>
    <name type="common">Fruit fly</name>
    <dbReference type="NCBI Taxonomy" id="7291"/>
    <lineage>
        <taxon>Eukaryota</taxon>
        <taxon>Metazoa</taxon>
        <taxon>Ecdysozoa</taxon>
        <taxon>Arthropoda</taxon>
        <taxon>Hexapoda</taxon>
        <taxon>Insecta</taxon>
        <taxon>Pterygota</taxon>
        <taxon>Neoptera</taxon>
        <taxon>Endopterygota</taxon>
        <taxon>Diptera</taxon>
        <taxon>Brachycera</taxon>
        <taxon>Muscomorpha</taxon>
        <taxon>Ephydroidea</taxon>
        <taxon>Drosophilidae</taxon>
        <taxon>Drosophila</taxon>
    </lineage>
</organism>
<keyword evidence="3" id="KW-1185">Reference proteome</keyword>
<evidence type="ECO:0000256" key="1">
    <source>
        <dbReference type="SAM" id="Coils"/>
    </source>
</evidence>
<gene>
    <name evidence="4" type="primary">LOC117566748</name>
</gene>